<dbReference type="Proteomes" id="UP000198379">
    <property type="component" value="Unassembled WGS sequence"/>
</dbReference>
<name>A0A239BA21_9FLAO</name>
<reference evidence="1 2" key="1">
    <citation type="submission" date="2017-06" db="EMBL/GenBank/DDBJ databases">
        <authorList>
            <person name="Kim H.J."/>
            <person name="Triplett B.A."/>
        </authorList>
    </citation>
    <scope>NUCLEOTIDE SEQUENCE [LARGE SCALE GENOMIC DNA]</scope>
    <source>
        <strain evidence="1 2">DSM 25597</strain>
    </source>
</reference>
<evidence type="ECO:0000313" key="1">
    <source>
        <dbReference type="EMBL" id="SNS04797.1"/>
    </source>
</evidence>
<protein>
    <submittedName>
        <fullName evidence="1">Uncharacterized protein</fullName>
    </submittedName>
</protein>
<proteinExistence type="predicted"/>
<dbReference type="OrthoDB" id="1274341at2"/>
<sequence length="65" mass="7003">MLKNILKLNGAQELSKSEQTSINGGSNFIITNIRCSNIFDCLAAGTDRCYFGANSGPDNGRCVIF</sequence>
<dbReference type="AlphaFoldDB" id="A0A239BA21"/>
<keyword evidence="2" id="KW-1185">Reference proteome</keyword>
<dbReference type="EMBL" id="FZNY01000006">
    <property type="protein sequence ID" value="SNS04797.1"/>
    <property type="molecule type" value="Genomic_DNA"/>
</dbReference>
<dbReference type="RefSeq" id="WP_143337165.1">
    <property type="nucleotide sequence ID" value="NZ_BMEP01000005.1"/>
</dbReference>
<gene>
    <name evidence="1" type="ORF">SAMN06265376_10629</name>
</gene>
<evidence type="ECO:0000313" key="2">
    <source>
        <dbReference type="Proteomes" id="UP000198379"/>
    </source>
</evidence>
<accession>A0A239BA21</accession>
<organism evidence="1 2">
    <name type="scientific">Dokdonia pacifica</name>
    <dbReference type="NCBI Taxonomy" id="1627892"/>
    <lineage>
        <taxon>Bacteria</taxon>
        <taxon>Pseudomonadati</taxon>
        <taxon>Bacteroidota</taxon>
        <taxon>Flavobacteriia</taxon>
        <taxon>Flavobacteriales</taxon>
        <taxon>Flavobacteriaceae</taxon>
        <taxon>Dokdonia</taxon>
    </lineage>
</organism>